<keyword evidence="4" id="KW-0406">Ion transport</keyword>
<dbReference type="Gene3D" id="2.60.40.2030">
    <property type="match status" value="6"/>
</dbReference>
<feature type="domain" description="Calx-beta" evidence="6">
    <location>
        <begin position="2572"/>
        <end position="2662"/>
    </location>
</feature>
<keyword evidence="1" id="KW-0732">Signal</keyword>
<dbReference type="SUPFAM" id="SSF103647">
    <property type="entry name" value="TSP type-3 repeat"/>
    <property type="match status" value="1"/>
</dbReference>
<dbReference type="EMBL" id="QPMM01000002">
    <property type="protein sequence ID" value="RFS24945.1"/>
    <property type="molecule type" value="Genomic_DNA"/>
</dbReference>
<keyword evidence="8" id="KW-1185">Reference proteome</keyword>
<proteinExistence type="predicted"/>
<protein>
    <recommendedName>
        <fullName evidence="6">Calx-beta domain-containing protein</fullName>
    </recommendedName>
</protein>
<feature type="domain" description="Calx-beta" evidence="6">
    <location>
        <begin position="2340"/>
        <end position="2407"/>
    </location>
</feature>
<evidence type="ECO:0000313" key="7">
    <source>
        <dbReference type="EMBL" id="RFS24945.1"/>
    </source>
</evidence>
<accession>A0A3E1YEG7</accession>
<evidence type="ECO:0000256" key="5">
    <source>
        <dbReference type="SAM" id="MobiDB-lite"/>
    </source>
</evidence>
<dbReference type="GO" id="GO:0005432">
    <property type="term" value="F:calcium:sodium antiporter activity"/>
    <property type="evidence" value="ECO:0007669"/>
    <property type="project" value="TreeGrafter"/>
</dbReference>
<reference evidence="7 8" key="1">
    <citation type="submission" date="2018-07" db="EMBL/GenBank/DDBJ databases">
        <title>Chitinophaga K2CV101002-2 sp. nov., isolated from a monsoon evergreen broad-leaved forest soil.</title>
        <authorList>
            <person name="Lv Y."/>
        </authorList>
    </citation>
    <scope>NUCLEOTIDE SEQUENCE [LARGE SCALE GENOMIC DNA]</scope>
    <source>
        <strain evidence="7 8">GDMCC 1.1288</strain>
    </source>
</reference>
<feature type="domain" description="Calx-beta" evidence="6">
    <location>
        <begin position="1987"/>
        <end position="2042"/>
    </location>
</feature>
<dbReference type="InterPro" id="IPR051171">
    <property type="entry name" value="CaCA"/>
</dbReference>
<feature type="region of interest" description="Disordered" evidence="5">
    <location>
        <begin position="2926"/>
        <end position="2946"/>
    </location>
</feature>
<evidence type="ECO:0000256" key="1">
    <source>
        <dbReference type="ARBA" id="ARBA00022729"/>
    </source>
</evidence>
<keyword evidence="3" id="KW-0106">Calcium</keyword>
<organism evidence="7 8">
    <name type="scientific">Chitinophaga silvatica</name>
    <dbReference type="NCBI Taxonomy" id="2282649"/>
    <lineage>
        <taxon>Bacteria</taxon>
        <taxon>Pseudomonadati</taxon>
        <taxon>Bacteroidota</taxon>
        <taxon>Chitinophagia</taxon>
        <taxon>Chitinophagales</taxon>
        <taxon>Chitinophagaceae</taxon>
        <taxon>Chitinophaga</taxon>
    </lineage>
</organism>
<dbReference type="Proteomes" id="UP000260644">
    <property type="component" value="Unassembled WGS sequence"/>
</dbReference>
<dbReference type="InterPro" id="IPR003644">
    <property type="entry name" value="Calx_beta"/>
</dbReference>
<evidence type="ECO:0000313" key="8">
    <source>
        <dbReference type="Proteomes" id="UP000260644"/>
    </source>
</evidence>
<evidence type="ECO:0000256" key="4">
    <source>
        <dbReference type="ARBA" id="ARBA00023065"/>
    </source>
</evidence>
<dbReference type="InterPro" id="IPR028974">
    <property type="entry name" value="TSP_type-3_rpt"/>
</dbReference>
<dbReference type="PANTHER" id="PTHR11878">
    <property type="entry name" value="SODIUM/CALCIUM EXCHANGER"/>
    <property type="match status" value="1"/>
</dbReference>
<feature type="domain" description="Calx-beta" evidence="6">
    <location>
        <begin position="470"/>
        <end position="540"/>
    </location>
</feature>
<sequence length="3080" mass="328497">MLLLSYPMRSNELGMPTRYYAFLRKVMYLVFLFIILTTAAIAQVIINPTGGTNASNGLRIEVNNDGTFKIFRNGRSESSDAGINAFFRTKSTYGNYYNVNNPISITYCDVSPVVVKPGPTVDTFKVFMSGRSTYYSYTYLFELNVTTIITYVKGDKYFTLDYIFFNNDDGINPRLYLTESLNMQDPIGASMSGNQEAGIGIATPVGAVNQVGFSRNNGLNATPGSFSHTFHALNTFASYSARYEYEMEDVNNSTFNLYNTVAGASDPNNPRGIGVEVTMDYKMDAKRAVGTRVGVGYTDNTSPVHITLPTQTATNSTQIKIGFESATASGDEGNNNALSNAKIKLKVLQAGLLNVPLYVKMKLKPDPLEAHPAVVGTDFNFTGVLVIPPDNYTVGKTIDIDNIKIIGNNTLEYSRKFTVELDSICSNYSQLVSIDKTGFTSCVYTIIDDEPRDITLSGRDLLEGLTDEVVRVTLPPGVAASEPTGVTLSVTGGTATLNTDYTFQANSTILKDSNGVYIPVKALLDKILEDKESIIFKADATVMGEAKSSNLTIYIQDSTRRDTSLTKIRLIKPDPSLLKEPFDGKLTVTLPTDVTTDLPINITIAKDPTSTATETADYTLPGTATITASNGSVDVPFKIFDDGLIEGKEYLYLSLTATDGVAGTVYKGWKDTITIIDAQTPTPPIQLHISASSVDEGGTDPQIWASLPAGINTAIPITIDFAVDATSTVDASSYTYTSSVTIDPTKTVSNKVNIHVQPNLVFDDGGDLVLVGSCANPDITVNGSLKLTIVDKTDASKKVITLTADSTQINEGNKTGITASLPTGYSSAKDLQIALVEHSTSEAKLTKDFTLLTPITLTHRQNSQKTNNVLVALTDDVIEKDEIAVIDGSLTGYDFQKTQVKIMDLTRRTAANTKLTFTYPLVPMPENSNQTIGYALPTGITTEIPISIDLSGTKGTAINGTDYTLPTPATLSTGNSSSVTLVVKSDILVEGDETIYVGPTITDAYSTAYTSSIDTLRMTIKDAQYPFTGTDSVILSASPNPVSEGATATITATFPNGWKAGKNWDIAITKDAAASVATGRHTALPTNITIVDGSASGSTAPITITPNYTFDDDGILKIDDNMHNTDMPVTSAILQIKDATDASKKVLTLVADSTTLFEGNKTGIKVSLPSGYTSTKDIVINLTRNTSSEAGDGDITMLSTITLDHDKNSDVIADVIEANADNIIEKDEQLKISATATGYGFDAYPQLQILDKTRRTAANTKFTFTYPLGLMPENSNQTIGYALPTGITTEIPISIDLSGTKGTAINGTDYTLPTPATLSTGNSSSVTLVVKSDILVEGDETIYVGPTITDAYSTAYTSSIDTLRMTIKDAQYPFTGTDSVILSASPNPVSEGATATITATFPNGWKAGKNWDIAITKDAAASVATGRHTALPTNITIVDGSASGSTAPITITPNYTFDDDGILKIDDNMHNTDMPVTSAILQIKDATDASKKVLTLVADSTTLFEGNKTGIKVSLPSGYTSTKDIVINLTRNTSSEAGDGDITMLSTITLDHDKNSDVIADVIEANADNIIEKDEQLKISATATGYGFDAYPQLQILDKTRRTAANTKLTFTYPLVPMPENSNQTIGYALPTGITTEIPITINLSGTKGTAINGTDYTLPTPATLSTGNSSSVTLVVKPDILVEGDETIYVGPVITDAYSTAYTSSIDTLRMTIKDAQYPFPAGDYIILTSNPDSIYEGGASKITATLPNGWKAGRDWAITLAKDAVASTVADARHSAIPATITISDGQASGTSSNISTYTNNILDDEGKIVVTANAGNTNMPAKGTEIYIKDQTEKLPNARVLAATPATPTIAEGNKYNVTVKAPYVSTKPVTVQFSIATGSTATLNTDYTISNTSVTLQPGETTKTFELLDILPDDVLEADEKINVHATVNGYTINDLVVTITDVTRTIAANRVITVNVPSPLTEGDDKTVTFSLPTGITTEVPITVQLPQTSGTAEAGLDYVLASQVVINSGNSTTTSLKINTDNFIEGPETIVITPTATDGISSYVVNIPTITIEDDPLQYPIPAPIVLNSSVASIDEGAATGATLSAQLPNNLQAGRDITVRVVKDAARSTAVDADHNVIPSPYDIVIKKGQNVGQHAFELKALLDLILEDDETVVFTGSVVEPLFAAATVKDTTIIIKDHTHDDPSTGFVHLTAVTTGTHVLEGNSYTMKVSLAPGVTSSKDVKVGLAIGAGSIATAADIDQLPDTVVIAAGQPSATFTFIAKNDFIIEKPKLLWITATPNLSGMQGDKLSVIIDDATGLNPDNRKMEWRIDSSLIHEGSASAVTYGFVNSQITSDEDIVVNISLNNTTSTADAADYTGVPAQMTLLAGEHNKTISLQIVDDNILEGDEQLQFNVQLVTAGYTITQPGMVLIPETGNMSVQLLKGADAAEPATNGSYIIKLPGNSTAAADVKVVFYVSSIAGTTNIAPIQTSATILVGDNSVSVPVNVIDNKVIDGDETVSVALMLAQMKRFNRNIPLDVNDKDTVKLTVFDDESKSPGREMMIEKISDASEPSINGIFRVHFADAAITAAKNVEITYAVGGTATPIVRYHPLSGKVTIPAGQNGADITVAPIDNDIVEGDETVIVDLKSVASTMVGVTWPISSSSSATMNIHDNDTLVVDLTTTVTTIEEGKDIVFKLTSPSRPAHDMPIRVQVLQDAVRTFTTSEGIVNSNIITVMMPANSKEHSFTIAAKDNDINDDNGFLKATILPYLSGTGSLIYKPGTNYEAQVAITDNDPLTLSFAAEKFSVKEGNTGDITPLKFNVQMNRQSSRPITISYDFEEATDGVSFPFMDFKATPGVDFDNTVKQATIAPLQMNGQIAVNIIGDDIFEQNETFIVKMLNATVPSGQNVPTIGTPNSATGVILNDDPMCKTCDTDGDGLTDEEEDINQNGDPFDDDTDGDGIPNFLDLDSDGDGVPDSVERFSTDKRVINNNSGKLRVHPAISPNNDGLGNDLMWVENIDKYPDNEVTIFNRWGGTVFKLKNYDNKSRNFRGKANTGSMSGNDVPEGSYFYNINVVIDGKREQYTGFIVIKR</sequence>
<dbReference type="GO" id="GO:0016020">
    <property type="term" value="C:membrane"/>
    <property type="evidence" value="ECO:0007669"/>
    <property type="project" value="InterPro"/>
</dbReference>
<dbReference type="PANTHER" id="PTHR11878:SF76">
    <property type="entry name" value="CALX-BETA DOMAIN-CONTAINING PROTEIN"/>
    <property type="match status" value="1"/>
</dbReference>
<evidence type="ECO:0000256" key="2">
    <source>
        <dbReference type="ARBA" id="ARBA00022737"/>
    </source>
</evidence>
<keyword evidence="4" id="KW-0813">Transport</keyword>
<comment type="caution">
    <text evidence="7">The sequence shown here is derived from an EMBL/GenBank/DDBJ whole genome shotgun (WGS) entry which is preliminary data.</text>
</comment>
<feature type="domain" description="Calx-beta" evidence="6">
    <location>
        <begin position="2832"/>
        <end position="2914"/>
    </location>
</feature>
<keyword evidence="2" id="KW-0677">Repeat</keyword>
<evidence type="ECO:0000256" key="3">
    <source>
        <dbReference type="ARBA" id="ARBA00022837"/>
    </source>
</evidence>
<name>A0A3E1YEG7_9BACT</name>
<dbReference type="GO" id="GO:0098703">
    <property type="term" value="P:calcium ion import across plasma membrane"/>
    <property type="evidence" value="ECO:0007669"/>
    <property type="project" value="TreeGrafter"/>
</dbReference>
<dbReference type="SUPFAM" id="SSF141072">
    <property type="entry name" value="CalX-like"/>
    <property type="match status" value="7"/>
</dbReference>
<evidence type="ECO:0000259" key="6">
    <source>
        <dbReference type="Pfam" id="PF03160"/>
    </source>
</evidence>
<gene>
    <name evidence="7" type="ORF">DVR12_07075</name>
</gene>
<dbReference type="Pfam" id="PF03160">
    <property type="entry name" value="Calx-beta"/>
    <property type="match status" value="6"/>
</dbReference>
<dbReference type="Pfam" id="PF13585">
    <property type="entry name" value="CHU_C"/>
    <property type="match status" value="1"/>
</dbReference>
<dbReference type="GO" id="GO:0007154">
    <property type="term" value="P:cell communication"/>
    <property type="evidence" value="ECO:0007669"/>
    <property type="project" value="InterPro"/>
</dbReference>
<dbReference type="GO" id="GO:0005509">
    <property type="term" value="F:calcium ion binding"/>
    <property type="evidence" value="ECO:0007669"/>
    <property type="project" value="InterPro"/>
</dbReference>
<dbReference type="InterPro" id="IPR038081">
    <property type="entry name" value="CalX-like_sf"/>
</dbReference>
<feature type="domain" description="Calx-beta" evidence="6">
    <location>
        <begin position="1871"/>
        <end position="1928"/>
    </location>
</feature>